<evidence type="ECO:0000313" key="2">
    <source>
        <dbReference type="EMBL" id="OUS18680.1"/>
    </source>
</evidence>
<dbReference type="Pfam" id="PF00535">
    <property type="entry name" value="Glycos_transf_2"/>
    <property type="match status" value="1"/>
</dbReference>
<dbReference type="InterPro" id="IPR029044">
    <property type="entry name" value="Nucleotide-diphossugar_trans"/>
</dbReference>
<reference evidence="3" key="1">
    <citation type="journal article" date="2017" name="Proc. Natl. Acad. Sci. U.S.A.">
        <title>Simulation of Deepwater Horizon oil plume reveals substrate specialization within a complex community of hydrocarbon-degraders.</title>
        <authorList>
            <person name="Hu P."/>
            <person name="Dubinsky E.A."/>
            <person name="Probst A.J."/>
            <person name="Wang J."/>
            <person name="Sieber C.M.K."/>
            <person name="Tom L.M."/>
            <person name="Gardinali P."/>
            <person name="Banfield J.F."/>
            <person name="Atlas R.M."/>
            <person name="Andersen G.L."/>
        </authorList>
    </citation>
    <scope>NUCLEOTIDE SEQUENCE [LARGE SCALE GENOMIC DNA]</scope>
</reference>
<name>A0A1Z8B801_9FLAO</name>
<dbReference type="Proteomes" id="UP000196102">
    <property type="component" value="Unassembled WGS sequence"/>
</dbReference>
<dbReference type="InterPro" id="IPR001173">
    <property type="entry name" value="Glyco_trans_2-like"/>
</dbReference>
<dbReference type="RefSeq" id="WP_303685985.1">
    <property type="nucleotide sequence ID" value="NZ_CAJXYO010000036.1"/>
</dbReference>
<dbReference type="AlphaFoldDB" id="A0A1Z8B801"/>
<proteinExistence type="predicted"/>
<keyword evidence="2" id="KW-0808">Transferase</keyword>
<comment type="caution">
    <text evidence="2">The sequence shown here is derived from an EMBL/GenBank/DDBJ whole genome shotgun (WGS) entry which is preliminary data.</text>
</comment>
<dbReference type="CDD" id="cd00761">
    <property type="entry name" value="Glyco_tranf_GTA_type"/>
    <property type="match status" value="1"/>
</dbReference>
<dbReference type="GO" id="GO:0016740">
    <property type="term" value="F:transferase activity"/>
    <property type="evidence" value="ECO:0007669"/>
    <property type="project" value="UniProtKB-KW"/>
</dbReference>
<sequence>MKISFLIVTRHRPEELSFTLNKLKQLIQPEIHEVLVFIDACPETERIVSEFPWVKWYTSGVQLGASPARNKLYPYAVGEIWIGLDDDAHPLGTDFIDQVLSRFRESEKTAIIAFQEVRGMFNNDQIAIETAREGNAFYASEFVGCGFAIRKDIYLQTNGFPIWMDIYGEESALSLEVIDLGYDIIYDYSIMVNHRKDVVKRTLENKNYYRFEKQLVNVVKFYLVYYKQPTYLIFRAVFHNFKKYAITDFTYLRRFLKAIFALIISLPDTLSHRNPMDDSSIKRFRSLKAPLYQ</sequence>
<gene>
    <name evidence="2" type="ORF">A9Q93_03425</name>
</gene>
<organism evidence="2 3">
    <name type="scientific">Nonlabens dokdonensis</name>
    <dbReference type="NCBI Taxonomy" id="328515"/>
    <lineage>
        <taxon>Bacteria</taxon>
        <taxon>Pseudomonadati</taxon>
        <taxon>Bacteroidota</taxon>
        <taxon>Flavobacteriia</taxon>
        <taxon>Flavobacteriales</taxon>
        <taxon>Flavobacteriaceae</taxon>
        <taxon>Nonlabens</taxon>
    </lineage>
</organism>
<dbReference type="Gene3D" id="3.90.550.10">
    <property type="entry name" value="Spore Coat Polysaccharide Biosynthesis Protein SpsA, Chain A"/>
    <property type="match status" value="1"/>
</dbReference>
<evidence type="ECO:0000313" key="3">
    <source>
        <dbReference type="Proteomes" id="UP000196102"/>
    </source>
</evidence>
<accession>A0A1Z8B801</accession>
<dbReference type="SUPFAM" id="SSF53448">
    <property type="entry name" value="Nucleotide-diphospho-sugar transferases"/>
    <property type="match status" value="1"/>
</dbReference>
<feature type="domain" description="Glycosyltransferase 2-like" evidence="1">
    <location>
        <begin position="4"/>
        <end position="123"/>
    </location>
</feature>
<evidence type="ECO:0000259" key="1">
    <source>
        <dbReference type="Pfam" id="PF00535"/>
    </source>
</evidence>
<dbReference type="EMBL" id="MAAX01000059">
    <property type="protein sequence ID" value="OUS18680.1"/>
    <property type="molecule type" value="Genomic_DNA"/>
</dbReference>
<protein>
    <submittedName>
        <fullName evidence="2">Family 2 glycosyl transferase</fullName>
    </submittedName>
</protein>